<feature type="region of interest" description="Disordered" evidence="1">
    <location>
        <begin position="166"/>
        <end position="190"/>
    </location>
</feature>
<name>A0A815CAT0_9BILA</name>
<evidence type="ECO:0000313" key="4">
    <source>
        <dbReference type="Proteomes" id="UP000663855"/>
    </source>
</evidence>
<accession>A0A815CAT0</accession>
<dbReference type="AlphaFoldDB" id="A0A815CAT0"/>
<sequence length="372" mass="42764">MAERLLPFDEEFQPQIRHMLNTSVDHIQEQMANVESLSADEAEKLLEHACDDFVKTIQTKVEEIKSSVKQRKPDPSSPTYTEDNKKYTAYTVAVAAGMEQSKSLIDTILNSIRNIVSTVVECIRASVEWMWEQLSAGLDPIDLHTMAHAANLIDFDGMDNVSCRPEVHDDRSNRTTDLTQRTPFQGTATNDNGRIQTDFVNCTITIVREKFKTLILTLRTPDSRDFGLGGLIKPDHAIDRTIDEIGNELTHNVIATINEIRQEVTRARPNENDIDYQSKIKLYKNLLEYVTNLIKKLTKLFDESLTEYRLRVEDLWNILQQTHDSNDIDNYIGQFQKASEQLFTDAIQKQFDPLLSEFESKMNYMKQNSNRP</sequence>
<gene>
    <name evidence="2" type="ORF">CJN711_LOCUS15989</name>
    <name evidence="3" type="ORF">KQP761_LOCUS17401</name>
</gene>
<dbReference type="Proteomes" id="UP000663855">
    <property type="component" value="Unassembled WGS sequence"/>
</dbReference>
<proteinExistence type="predicted"/>
<feature type="compositionally biased region" description="Polar residues" evidence="1">
    <location>
        <begin position="175"/>
        <end position="190"/>
    </location>
</feature>
<reference evidence="2" key="1">
    <citation type="submission" date="2021-02" db="EMBL/GenBank/DDBJ databases">
        <authorList>
            <person name="Nowell W R."/>
        </authorList>
    </citation>
    <scope>NUCLEOTIDE SEQUENCE</scope>
</reference>
<protein>
    <submittedName>
        <fullName evidence="2">Uncharacterized protein</fullName>
    </submittedName>
</protein>
<dbReference type="EMBL" id="CAJNOV010007349">
    <property type="protein sequence ID" value="CAF1281182.1"/>
    <property type="molecule type" value="Genomic_DNA"/>
</dbReference>
<evidence type="ECO:0000256" key="1">
    <source>
        <dbReference type="SAM" id="MobiDB-lite"/>
    </source>
</evidence>
<evidence type="ECO:0000313" key="2">
    <source>
        <dbReference type="EMBL" id="CAF1281182.1"/>
    </source>
</evidence>
<dbReference type="EMBL" id="CAJNOW010008820">
    <property type="protein sequence ID" value="CAF1547644.1"/>
    <property type="molecule type" value="Genomic_DNA"/>
</dbReference>
<organism evidence="2 4">
    <name type="scientific">Rotaria magnacalcarata</name>
    <dbReference type="NCBI Taxonomy" id="392030"/>
    <lineage>
        <taxon>Eukaryota</taxon>
        <taxon>Metazoa</taxon>
        <taxon>Spiralia</taxon>
        <taxon>Gnathifera</taxon>
        <taxon>Rotifera</taxon>
        <taxon>Eurotatoria</taxon>
        <taxon>Bdelloidea</taxon>
        <taxon>Philodinida</taxon>
        <taxon>Philodinidae</taxon>
        <taxon>Rotaria</taxon>
    </lineage>
</organism>
<dbReference type="OrthoDB" id="10383642at2759"/>
<evidence type="ECO:0000313" key="3">
    <source>
        <dbReference type="EMBL" id="CAF1547644.1"/>
    </source>
</evidence>
<dbReference type="Proteomes" id="UP000663834">
    <property type="component" value="Unassembled WGS sequence"/>
</dbReference>
<comment type="caution">
    <text evidence="2">The sequence shown here is derived from an EMBL/GenBank/DDBJ whole genome shotgun (WGS) entry which is preliminary data.</text>
</comment>